<accession>A0ABQ9W7E6</accession>
<evidence type="ECO:0000313" key="1">
    <source>
        <dbReference type="EMBL" id="KAK2117556.1"/>
    </source>
</evidence>
<feature type="non-terminal residue" evidence="1">
    <location>
        <position position="1"/>
    </location>
</feature>
<sequence>LLFQGRNPGIAWEYSMPRLGAEKQPPAQPSYTWAIVRSECSVSCGGGRSLPVLFLEVTPMLLLEVAREPSAMGCTAPTLLES</sequence>
<gene>
    <name evidence="1" type="ORF">P7K49_004442</name>
</gene>
<comment type="caution">
    <text evidence="1">The sequence shown here is derived from an EMBL/GenBank/DDBJ whole genome shotgun (WGS) entry which is preliminary data.</text>
</comment>
<keyword evidence="2" id="KW-1185">Reference proteome</keyword>
<dbReference type="EMBL" id="JASSZA010000002">
    <property type="protein sequence ID" value="KAK2117556.1"/>
    <property type="molecule type" value="Genomic_DNA"/>
</dbReference>
<organism evidence="1 2">
    <name type="scientific">Saguinus oedipus</name>
    <name type="common">Cotton-top tamarin</name>
    <name type="synonym">Oedipomidas oedipus</name>
    <dbReference type="NCBI Taxonomy" id="9490"/>
    <lineage>
        <taxon>Eukaryota</taxon>
        <taxon>Metazoa</taxon>
        <taxon>Chordata</taxon>
        <taxon>Craniata</taxon>
        <taxon>Vertebrata</taxon>
        <taxon>Euteleostomi</taxon>
        <taxon>Mammalia</taxon>
        <taxon>Eutheria</taxon>
        <taxon>Euarchontoglires</taxon>
        <taxon>Primates</taxon>
        <taxon>Haplorrhini</taxon>
        <taxon>Platyrrhini</taxon>
        <taxon>Cebidae</taxon>
        <taxon>Callitrichinae</taxon>
        <taxon>Saguinus</taxon>
    </lineage>
</organism>
<protein>
    <submittedName>
        <fullName evidence="1">Uncharacterized protein</fullName>
    </submittedName>
</protein>
<name>A0ABQ9W7E6_SAGOE</name>
<reference evidence="1 2" key="1">
    <citation type="submission" date="2023-05" db="EMBL/GenBank/DDBJ databases">
        <title>B98-5 Cell Line De Novo Hybrid Assembly: An Optical Mapping Approach.</title>
        <authorList>
            <person name="Kananen K."/>
            <person name="Auerbach J.A."/>
            <person name="Kautto E."/>
            <person name="Blachly J.S."/>
        </authorList>
    </citation>
    <scope>NUCLEOTIDE SEQUENCE [LARGE SCALE GENOMIC DNA]</scope>
    <source>
        <strain evidence="1">B95-8</strain>
        <tissue evidence="1">Cell line</tissue>
    </source>
</reference>
<evidence type="ECO:0000313" key="2">
    <source>
        <dbReference type="Proteomes" id="UP001266305"/>
    </source>
</evidence>
<dbReference type="Proteomes" id="UP001266305">
    <property type="component" value="Unassembled WGS sequence"/>
</dbReference>
<proteinExistence type="predicted"/>